<reference evidence="4 5" key="1">
    <citation type="submission" date="2016-11" db="EMBL/GenBank/DDBJ databases">
        <authorList>
            <person name="Jaros S."/>
            <person name="Januszkiewicz K."/>
            <person name="Wedrychowicz H."/>
        </authorList>
    </citation>
    <scope>NUCLEOTIDE SEQUENCE [LARGE SCALE GENOMIC DNA]</scope>
    <source>
        <strain evidence="4 5">CGMCC 1.6102</strain>
    </source>
</reference>
<feature type="chain" id="PRO_5012138937" evidence="2">
    <location>
        <begin position="28"/>
        <end position="377"/>
    </location>
</feature>
<comment type="similarity">
    <text evidence="1">Belongs to the glycosyl hydrolase 16 family.</text>
</comment>
<evidence type="ECO:0000259" key="3">
    <source>
        <dbReference type="PROSITE" id="PS51762"/>
    </source>
</evidence>
<proteinExistence type="inferred from homology"/>
<dbReference type="Pfam" id="PF00722">
    <property type="entry name" value="Glyco_hydro_16"/>
    <property type="match status" value="1"/>
</dbReference>
<dbReference type="AlphaFoldDB" id="A0A1M7PTB8"/>
<dbReference type="STRING" id="388280.SAMN04488057_110112"/>
<dbReference type="CDD" id="cd08023">
    <property type="entry name" value="GH16_laminarinase_like"/>
    <property type="match status" value="1"/>
</dbReference>
<evidence type="ECO:0000256" key="1">
    <source>
        <dbReference type="ARBA" id="ARBA00006865"/>
    </source>
</evidence>
<protein>
    <submittedName>
        <fullName evidence="4">Glycosyl hydrolases family 16</fullName>
    </submittedName>
</protein>
<dbReference type="InterPro" id="IPR013320">
    <property type="entry name" value="ConA-like_dom_sf"/>
</dbReference>
<dbReference type="EMBL" id="FRCY01000010">
    <property type="protein sequence ID" value="SHN20569.1"/>
    <property type="molecule type" value="Genomic_DNA"/>
</dbReference>
<keyword evidence="5" id="KW-1185">Reference proteome</keyword>
<sequence length="377" mass="42426">MMLMLVKVIQILSLVLTLFSASSCNQAEEEPEVLLPQNLEVSLEIGENGQVQVMFTADRTNFFRVDFGGENDVAERVDGNAASNRYTNPGEYTITVQAHATETDFIREEVSVSISEQMLGLGFPETGFTSPMTYEGYEMVWNDEFEGQSLSADWVFETGDGCPNLCGWGNNELQYYRRENTRLEGGYLVITAREENMGGKNYTSSRIKTQGKQNFQFGRIDIRAALPQGQGIWPAFWMLGENITEVPWPACGEIDIMEMIGGNADGRDNTVHGTLHWDNNGSYASDGGKRSLTDGAILKDNFHVYSLIWEENQITWLLDDEVFHTMDISPSAMNEFREPFFLLINMAVGGNWPGNPDASTRFPQQLAVDYVRVFERE</sequence>
<dbReference type="PROSITE" id="PS51257">
    <property type="entry name" value="PROKAR_LIPOPROTEIN"/>
    <property type="match status" value="1"/>
</dbReference>
<organism evidence="4 5">
    <name type="scientific">Cyclobacterium lianum</name>
    <dbReference type="NCBI Taxonomy" id="388280"/>
    <lineage>
        <taxon>Bacteria</taxon>
        <taxon>Pseudomonadati</taxon>
        <taxon>Bacteroidota</taxon>
        <taxon>Cytophagia</taxon>
        <taxon>Cytophagales</taxon>
        <taxon>Cyclobacteriaceae</taxon>
        <taxon>Cyclobacterium</taxon>
    </lineage>
</organism>
<dbReference type="Gene3D" id="2.60.120.200">
    <property type="match status" value="1"/>
</dbReference>
<gene>
    <name evidence="4" type="ORF">SAMN04488057_110112</name>
</gene>
<dbReference type="GO" id="GO:0004553">
    <property type="term" value="F:hydrolase activity, hydrolyzing O-glycosyl compounds"/>
    <property type="evidence" value="ECO:0007669"/>
    <property type="project" value="InterPro"/>
</dbReference>
<dbReference type="SUPFAM" id="SSF49899">
    <property type="entry name" value="Concanavalin A-like lectins/glucanases"/>
    <property type="match status" value="1"/>
</dbReference>
<dbReference type="PROSITE" id="PS51762">
    <property type="entry name" value="GH16_2"/>
    <property type="match status" value="1"/>
</dbReference>
<dbReference type="PANTHER" id="PTHR10963">
    <property type="entry name" value="GLYCOSYL HYDROLASE-RELATED"/>
    <property type="match status" value="1"/>
</dbReference>
<evidence type="ECO:0000313" key="5">
    <source>
        <dbReference type="Proteomes" id="UP000184513"/>
    </source>
</evidence>
<name>A0A1M7PTB8_9BACT</name>
<evidence type="ECO:0000256" key="2">
    <source>
        <dbReference type="SAM" id="SignalP"/>
    </source>
</evidence>
<accession>A0A1M7PTB8</accession>
<dbReference type="GO" id="GO:0005975">
    <property type="term" value="P:carbohydrate metabolic process"/>
    <property type="evidence" value="ECO:0007669"/>
    <property type="project" value="InterPro"/>
</dbReference>
<dbReference type="PANTHER" id="PTHR10963:SF55">
    <property type="entry name" value="GLYCOSIDE HYDROLASE FAMILY 16 PROTEIN"/>
    <property type="match status" value="1"/>
</dbReference>
<keyword evidence="2" id="KW-0732">Signal</keyword>
<feature type="signal peptide" evidence="2">
    <location>
        <begin position="1"/>
        <end position="27"/>
    </location>
</feature>
<evidence type="ECO:0000313" key="4">
    <source>
        <dbReference type="EMBL" id="SHN20569.1"/>
    </source>
</evidence>
<dbReference type="Proteomes" id="UP000184513">
    <property type="component" value="Unassembled WGS sequence"/>
</dbReference>
<keyword evidence="4" id="KW-0378">Hydrolase</keyword>
<dbReference type="InterPro" id="IPR000757">
    <property type="entry name" value="Beta-glucanase-like"/>
</dbReference>
<dbReference type="InterPro" id="IPR050546">
    <property type="entry name" value="Glycosyl_Hydrlase_16"/>
</dbReference>
<feature type="domain" description="GH16" evidence="3">
    <location>
        <begin position="143"/>
        <end position="377"/>
    </location>
</feature>